<gene>
    <name evidence="8" type="ORF">LHJ74_23535</name>
</gene>
<dbReference type="PANTHER" id="PTHR43141:SF4">
    <property type="entry name" value="CYTOCHROME BD2 SUBUNIT II"/>
    <property type="match status" value="1"/>
</dbReference>
<dbReference type="InterPro" id="IPR003317">
    <property type="entry name" value="Cyt-d_oxidase_su2"/>
</dbReference>
<feature type="transmembrane region" description="Helical" evidence="7">
    <location>
        <begin position="149"/>
        <end position="175"/>
    </location>
</feature>
<keyword evidence="5 7" id="KW-1133">Transmembrane helix</keyword>
<keyword evidence="3" id="KW-1003">Cell membrane</keyword>
<feature type="transmembrane region" description="Helical" evidence="7">
    <location>
        <begin position="119"/>
        <end position="143"/>
    </location>
</feature>
<comment type="caution">
    <text evidence="8">The sequence shown here is derived from an EMBL/GenBank/DDBJ whole genome shotgun (WGS) entry which is preliminary data.</text>
</comment>
<feature type="transmembrane region" description="Helical" evidence="7">
    <location>
        <begin position="196"/>
        <end position="214"/>
    </location>
</feature>
<evidence type="ECO:0000313" key="9">
    <source>
        <dbReference type="Proteomes" id="UP001156389"/>
    </source>
</evidence>
<evidence type="ECO:0000256" key="4">
    <source>
        <dbReference type="ARBA" id="ARBA00022692"/>
    </source>
</evidence>
<dbReference type="EMBL" id="JAJAGO010000011">
    <property type="protein sequence ID" value="MCT2592849.1"/>
    <property type="molecule type" value="Genomic_DNA"/>
</dbReference>
<name>A0ABT2JZN3_9ACTN</name>
<evidence type="ECO:0000256" key="2">
    <source>
        <dbReference type="ARBA" id="ARBA00007543"/>
    </source>
</evidence>
<evidence type="ECO:0000256" key="3">
    <source>
        <dbReference type="ARBA" id="ARBA00022475"/>
    </source>
</evidence>
<sequence>MESLAIALLGFFTVGYFVLAGADLGIGMLLPALARGPWERRLTLAATGPPLARGGEMWLLAAVGVLLCCLPGLPDTLLPGPYAVLVPLFLGTAARGAGLWRRERRGSGQLGARLRADGLAVCGSWLVALSWGWLLAVLLTSGATQPLALGPAACTALAVTALFALHGLAFGALRLTGKPFERARLLAGRRSGRQSFALTSVAIAALPLAAGTQLPLRDAAAGGPVPWLAVPVLLAVALALVAVQLRAWRHTFGDGAGGGSR</sequence>
<evidence type="ECO:0000256" key="7">
    <source>
        <dbReference type="SAM" id="Phobius"/>
    </source>
</evidence>
<comment type="similarity">
    <text evidence="2">Belongs to the cytochrome ubiquinol oxidase subunit 2 family.</text>
</comment>
<dbReference type="Pfam" id="PF02322">
    <property type="entry name" value="Cyt_bd_oxida_II"/>
    <property type="match status" value="1"/>
</dbReference>
<keyword evidence="9" id="KW-1185">Reference proteome</keyword>
<organism evidence="8 9">
    <name type="scientific">Streptomyces gossypii</name>
    <dbReference type="NCBI Taxonomy" id="2883101"/>
    <lineage>
        <taxon>Bacteria</taxon>
        <taxon>Bacillati</taxon>
        <taxon>Actinomycetota</taxon>
        <taxon>Actinomycetes</taxon>
        <taxon>Kitasatosporales</taxon>
        <taxon>Streptomycetaceae</taxon>
        <taxon>Streptomyces</taxon>
    </lineage>
</organism>
<feature type="transmembrane region" description="Helical" evidence="7">
    <location>
        <begin position="79"/>
        <end position="98"/>
    </location>
</feature>
<dbReference type="PANTHER" id="PTHR43141">
    <property type="entry name" value="CYTOCHROME BD2 SUBUNIT II"/>
    <property type="match status" value="1"/>
</dbReference>
<dbReference type="RefSeq" id="WP_260220174.1">
    <property type="nucleotide sequence ID" value="NZ_JAJAGO010000011.1"/>
</dbReference>
<dbReference type="Proteomes" id="UP001156389">
    <property type="component" value="Unassembled WGS sequence"/>
</dbReference>
<evidence type="ECO:0000313" key="8">
    <source>
        <dbReference type="EMBL" id="MCT2592849.1"/>
    </source>
</evidence>
<feature type="transmembrane region" description="Helical" evidence="7">
    <location>
        <begin position="6"/>
        <end position="34"/>
    </location>
</feature>
<proteinExistence type="inferred from homology"/>
<evidence type="ECO:0000256" key="6">
    <source>
        <dbReference type="ARBA" id="ARBA00023136"/>
    </source>
</evidence>
<protein>
    <submittedName>
        <fullName evidence="8">Cytochrome d ubiquinol oxidase subunit II</fullName>
    </submittedName>
</protein>
<keyword evidence="4 7" id="KW-0812">Transmembrane</keyword>
<keyword evidence="6 7" id="KW-0472">Membrane</keyword>
<comment type="subcellular location">
    <subcellularLocation>
        <location evidence="1">Cell membrane</location>
        <topology evidence="1">Multi-pass membrane protein</topology>
    </subcellularLocation>
</comment>
<evidence type="ECO:0000256" key="5">
    <source>
        <dbReference type="ARBA" id="ARBA00022989"/>
    </source>
</evidence>
<evidence type="ECO:0000256" key="1">
    <source>
        <dbReference type="ARBA" id="ARBA00004651"/>
    </source>
</evidence>
<accession>A0ABT2JZN3</accession>
<feature type="transmembrane region" description="Helical" evidence="7">
    <location>
        <begin position="226"/>
        <end position="243"/>
    </location>
</feature>
<reference evidence="8 9" key="1">
    <citation type="submission" date="2021-10" db="EMBL/GenBank/DDBJ databases">
        <title>Streptomyces gossypii sp. nov., isolated from soil collected from cotton field.</title>
        <authorList>
            <person name="Ge X."/>
            <person name="Chen X."/>
            <person name="Liu W."/>
        </authorList>
    </citation>
    <scope>NUCLEOTIDE SEQUENCE [LARGE SCALE GENOMIC DNA]</scope>
    <source>
        <strain evidence="8 9">N2-109</strain>
    </source>
</reference>